<sequence length="115" mass="13053">MLFRRSTVVFSGCSSSSPGTDGLYFEFYKKTWSVTGTSICNVVKSFFAKCYLPKSVKVTAISLIPKKSHVESIHDFRPIALCNIFYKIIKIIIDRMKPIMPIIVHQSQVAFIAKR</sequence>
<keyword evidence="2" id="KW-1185">Reference proteome</keyword>
<comment type="caution">
    <text evidence="1">The sequence shown here is derived from an EMBL/GenBank/DDBJ whole genome shotgun (WGS) entry which is preliminary data.</text>
</comment>
<dbReference type="OrthoDB" id="1411964at2759"/>
<dbReference type="PANTHER" id="PTHR19446">
    <property type="entry name" value="REVERSE TRANSCRIPTASES"/>
    <property type="match status" value="1"/>
</dbReference>
<dbReference type="EMBL" id="JAGYWB010000006">
    <property type="protein sequence ID" value="KAI0519651.1"/>
    <property type="molecule type" value="Genomic_DNA"/>
</dbReference>
<evidence type="ECO:0000313" key="1">
    <source>
        <dbReference type="EMBL" id="KAI0519651.1"/>
    </source>
</evidence>
<organism evidence="1 2">
    <name type="scientific">Dendrobium nobile</name>
    <name type="common">Orchid</name>
    <dbReference type="NCBI Taxonomy" id="94219"/>
    <lineage>
        <taxon>Eukaryota</taxon>
        <taxon>Viridiplantae</taxon>
        <taxon>Streptophyta</taxon>
        <taxon>Embryophyta</taxon>
        <taxon>Tracheophyta</taxon>
        <taxon>Spermatophyta</taxon>
        <taxon>Magnoliopsida</taxon>
        <taxon>Liliopsida</taxon>
        <taxon>Asparagales</taxon>
        <taxon>Orchidaceae</taxon>
        <taxon>Epidendroideae</taxon>
        <taxon>Malaxideae</taxon>
        <taxon>Dendrobiinae</taxon>
        <taxon>Dendrobium</taxon>
    </lineage>
</organism>
<evidence type="ECO:0000313" key="2">
    <source>
        <dbReference type="Proteomes" id="UP000829196"/>
    </source>
</evidence>
<gene>
    <name evidence="1" type="ORF">KFK09_007105</name>
</gene>
<reference evidence="1" key="1">
    <citation type="journal article" date="2022" name="Front. Genet.">
        <title>Chromosome-Scale Assembly of the Dendrobium nobile Genome Provides Insights Into the Molecular Mechanism of the Biosynthesis of the Medicinal Active Ingredient of Dendrobium.</title>
        <authorList>
            <person name="Xu Q."/>
            <person name="Niu S.-C."/>
            <person name="Li K.-L."/>
            <person name="Zheng P.-J."/>
            <person name="Zhang X.-J."/>
            <person name="Jia Y."/>
            <person name="Liu Y."/>
            <person name="Niu Y.-X."/>
            <person name="Yu L.-H."/>
            <person name="Chen D.-F."/>
            <person name="Zhang G.-Q."/>
        </authorList>
    </citation>
    <scope>NUCLEOTIDE SEQUENCE</scope>
    <source>
        <tissue evidence="1">Leaf</tissue>
    </source>
</reference>
<name>A0A8T3BVJ6_DENNO</name>
<proteinExistence type="predicted"/>
<dbReference type="SMR" id="A0A8T3BVJ6"/>
<dbReference type="Proteomes" id="UP000829196">
    <property type="component" value="Unassembled WGS sequence"/>
</dbReference>
<accession>A0A8T3BVJ6</accession>
<dbReference type="AlphaFoldDB" id="A0A8T3BVJ6"/>
<evidence type="ECO:0008006" key="3">
    <source>
        <dbReference type="Google" id="ProtNLM"/>
    </source>
</evidence>
<protein>
    <recommendedName>
        <fullName evidence="3">Reverse transcriptase domain-containing protein</fullName>
    </recommendedName>
</protein>